<dbReference type="Pfam" id="PF00069">
    <property type="entry name" value="Pkinase"/>
    <property type="match status" value="1"/>
</dbReference>
<feature type="compositionally biased region" description="Basic and acidic residues" evidence="16">
    <location>
        <begin position="86"/>
        <end position="95"/>
    </location>
</feature>
<feature type="compositionally biased region" description="Polar residues" evidence="16">
    <location>
        <begin position="59"/>
        <end position="77"/>
    </location>
</feature>
<comment type="subcellular location">
    <subcellularLocation>
        <location evidence="2">Cytoplasm</location>
    </subcellularLocation>
</comment>
<dbReference type="InterPro" id="IPR015022">
    <property type="entry name" value="MAST_pre-PK_dom"/>
</dbReference>
<keyword evidence="12" id="KW-0067">ATP-binding</keyword>
<feature type="compositionally biased region" description="Low complexity" evidence="16">
    <location>
        <begin position="166"/>
        <end position="176"/>
    </location>
</feature>
<feature type="compositionally biased region" description="Low complexity" evidence="16">
    <location>
        <begin position="112"/>
        <end position="121"/>
    </location>
</feature>
<evidence type="ECO:0000256" key="16">
    <source>
        <dbReference type="SAM" id="MobiDB-lite"/>
    </source>
</evidence>
<evidence type="ECO:0000256" key="5">
    <source>
        <dbReference type="ARBA" id="ARBA00022490"/>
    </source>
</evidence>
<evidence type="ECO:0000313" key="20">
    <source>
        <dbReference type="EMBL" id="KAK4808090.1"/>
    </source>
</evidence>
<keyword evidence="9" id="KW-0479">Metal-binding</keyword>
<evidence type="ECO:0000256" key="11">
    <source>
        <dbReference type="ARBA" id="ARBA00022777"/>
    </source>
</evidence>
<comment type="catalytic activity">
    <reaction evidence="15">
        <text>L-seryl-[protein] + ATP = O-phospho-L-seryl-[protein] + ADP + H(+)</text>
        <dbReference type="Rhea" id="RHEA:17989"/>
        <dbReference type="Rhea" id="RHEA-COMP:9863"/>
        <dbReference type="Rhea" id="RHEA-COMP:11604"/>
        <dbReference type="ChEBI" id="CHEBI:15378"/>
        <dbReference type="ChEBI" id="CHEBI:29999"/>
        <dbReference type="ChEBI" id="CHEBI:30616"/>
        <dbReference type="ChEBI" id="CHEBI:83421"/>
        <dbReference type="ChEBI" id="CHEBI:456216"/>
        <dbReference type="EC" id="2.7.11.1"/>
    </reaction>
</comment>
<keyword evidence="13" id="KW-0460">Magnesium</keyword>
<feature type="region of interest" description="Disordered" evidence="16">
    <location>
        <begin position="1100"/>
        <end position="1325"/>
    </location>
</feature>
<dbReference type="InterPro" id="IPR011009">
    <property type="entry name" value="Kinase-like_dom_sf"/>
</dbReference>
<dbReference type="SUPFAM" id="SSF56112">
    <property type="entry name" value="Protein kinase-like (PK-like)"/>
    <property type="match status" value="1"/>
</dbReference>
<evidence type="ECO:0000256" key="13">
    <source>
        <dbReference type="ARBA" id="ARBA00022842"/>
    </source>
</evidence>
<feature type="compositionally biased region" description="Basic residues" evidence="16">
    <location>
        <begin position="1109"/>
        <end position="1124"/>
    </location>
</feature>
<evidence type="ECO:0000256" key="2">
    <source>
        <dbReference type="ARBA" id="ARBA00004496"/>
    </source>
</evidence>
<feature type="compositionally biased region" description="Low complexity" evidence="16">
    <location>
        <begin position="26"/>
        <end position="58"/>
    </location>
</feature>
<feature type="region of interest" description="Disordered" evidence="16">
    <location>
        <begin position="353"/>
        <end position="377"/>
    </location>
</feature>
<feature type="compositionally biased region" description="Basic and acidic residues" evidence="16">
    <location>
        <begin position="741"/>
        <end position="763"/>
    </location>
</feature>
<keyword evidence="7" id="KW-0597">Phosphoprotein</keyword>
<organism evidence="20 21">
    <name type="scientific">Mycteria americana</name>
    <name type="common">Wood stork</name>
    <dbReference type="NCBI Taxonomy" id="33587"/>
    <lineage>
        <taxon>Eukaryota</taxon>
        <taxon>Metazoa</taxon>
        <taxon>Chordata</taxon>
        <taxon>Craniata</taxon>
        <taxon>Vertebrata</taxon>
        <taxon>Euteleostomi</taxon>
        <taxon>Archelosauria</taxon>
        <taxon>Archosauria</taxon>
        <taxon>Dinosauria</taxon>
        <taxon>Saurischia</taxon>
        <taxon>Theropoda</taxon>
        <taxon>Coelurosauria</taxon>
        <taxon>Aves</taxon>
        <taxon>Neognathae</taxon>
        <taxon>Neoaves</taxon>
        <taxon>Aequornithes</taxon>
        <taxon>Ciconiiformes</taxon>
        <taxon>Ciconiidae</taxon>
        <taxon>Mycteria</taxon>
    </lineage>
</organism>
<dbReference type="FunFam" id="1.20.1480.20:FF:000001">
    <property type="entry name" value="microtubule-associated serine/threonine-protein kinase 4 isoform X1"/>
    <property type="match status" value="1"/>
</dbReference>
<dbReference type="Pfam" id="PF17820">
    <property type="entry name" value="PDZ_6"/>
    <property type="match status" value="1"/>
</dbReference>
<dbReference type="SUPFAM" id="SSF140482">
    <property type="entry name" value="MAST3 pre-PK domain-like"/>
    <property type="match status" value="1"/>
</dbReference>
<evidence type="ECO:0000256" key="15">
    <source>
        <dbReference type="ARBA" id="ARBA00048679"/>
    </source>
</evidence>
<feature type="compositionally biased region" description="Polar residues" evidence="16">
    <location>
        <begin position="100"/>
        <end position="111"/>
    </location>
</feature>
<comment type="similarity">
    <text evidence="3">Belongs to the protein kinase superfamily. AGC Ser/Thr protein kinase family.</text>
</comment>
<evidence type="ECO:0000256" key="12">
    <source>
        <dbReference type="ARBA" id="ARBA00022840"/>
    </source>
</evidence>
<feature type="compositionally biased region" description="Polar residues" evidence="16">
    <location>
        <begin position="773"/>
        <end position="783"/>
    </location>
</feature>
<dbReference type="Pfam" id="PF08926">
    <property type="entry name" value="DUF1908"/>
    <property type="match status" value="1"/>
</dbReference>
<dbReference type="InterPro" id="IPR000961">
    <property type="entry name" value="AGC-kinase_C"/>
</dbReference>
<feature type="compositionally biased region" description="Basic and acidic residues" evidence="16">
    <location>
        <begin position="1506"/>
        <end position="1526"/>
    </location>
</feature>
<evidence type="ECO:0000256" key="10">
    <source>
        <dbReference type="ARBA" id="ARBA00022741"/>
    </source>
</evidence>
<comment type="catalytic activity">
    <reaction evidence="14">
        <text>L-threonyl-[protein] + ATP = O-phospho-L-threonyl-[protein] + ADP + H(+)</text>
        <dbReference type="Rhea" id="RHEA:46608"/>
        <dbReference type="Rhea" id="RHEA-COMP:11060"/>
        <dbReference type="Rhea" id="RHEA-COMP:11605"/>
        <dbReference type="ChEBI" id="CHEBI:15378"/>
        <dbReference type="ChEBI" id="CHEBI:30013"/>
        <dbReference type="ChEBI" id="CHEBI:30616"/>
        <dbReference type="ChEBI" id="CHEBI:61977"/>
        <dbReference type="ChEBI" id="CHEBI:456216"/>
        <dbReference type="EC" id="2.7.11.1"/>
    </reaction>
</comment>
<sequence>MSDPSCWGAAPLGYRGQRAAGALLQRSKSCRSSNRKSLVVGTPSPTLSRPLSPLSVPTAGSSPLDSPRNFSASTSINFPFARSHAPRTDRADGRRWSLASLPSSGYGTNTPSSTVSSSSSSQERLHQLPYQPTPDELHFLSKHFRSTESVMDEEGRHSPCLRPRSRSLSPGRTSGTFDNEVVMMNHVYKERFPKATAQMEERLQDTITNFSPSSTLPLADGVLGFIHHQIIELARDCLAKSQGALITSRYFMELQEKLEKMLRDAQERSESEEVKFIDQLVRKLLIIISRPARLLECLEFDPEEFYHLLEAAEGHAKVGQGIKTDIPRYIISQLGLVKDPLEEMVQLDHFDSGNTITPENDDACESQSSATAPRRKPCEGDFETIKLISNGAYGAVYLVRHRETRQRFALKKINKQNLILRNQIQQVFVERDILTFAENPFVVSMFCSFETKRHLCMVMEYVEGGDCATLLKNMGPLPVDMAKMYFAETVLALEYLHNYGIVHRDLKPDNLLITSMGHIKLTDFGLSKIGLMNMTTNLYEGHMEKDTREFMDKQVCGTPEYIAPEVILIQGYGKPVDWWAMGIILYEFLVGCVPFFGDTPEELFGQVISDEIMWPEGDEALPADAQDLITRLLRQCPLERLGTGGAHEVKHHSFFLHLDWNGLLRQKAEFIPQLESEDDTSYFDTRSERYRHLDSEDEETNDEESSVEIGQFSSCSHRFSKVYSSSEFLAAHSNLSLSSSDRSHSEDKEERWDRHSGDEDRSRLAGTEPRLRSWTSCSSTPYTSRHERSRSPAALPSTYSLDTMPKFAFSSEDESPCVVSSKPERPKFVLGDPDAGTGGAVKPSALSADLVSLNRIRLRSNSTGTKNSTPRGLEPGGSRRLNSQKDVPDRQRASPGGRVPKSASVSALSLIITSDDFGGGALMSPISPHSLSSNPSSRDSSPSRDSSLTIASLRPPIIIHSSGKKYGFTLRAIRVYMGDSDVYTVHHMVWSVEEGSPAQEAGLRAGDLITHVNGESVLGLVHRDVVELLLKVTGPTLLTRLAPRQRCINPVAPRHHLRWQPRREPVWIRHSDPACCSDLFSTPQSGNKVALRTTALENTSIKIGPARKNSSKTRMARRSKKSRKRDGQDRRKCLFKKISKQSSVLHTSRSFSSGLHHSLSSSESLPESPTHSLSPGPATPCRSPAPDLPPGTPARGGRGDIGPGHGGDAACPSVPRDAVSPQSTSPSSSTPTSPAGHVRPSSLHGLAPKLGGQRYKVGRRKSTSSIPPSPLACTPSSAQRPPSPQRSPSPLPGYPKTPHSFQGKTLSPPTIVRQCSRPRSADCPRSPLLKRVQSAEKIVTILAEKKTAGGRKLGLEMPAMDGEAIGEGEAPAYPGEHGYHPAGSRLGDRHDRDQEMVVMRRLNLSERRDSFKKQEAVQEVSFDEPEPASASEDGSKNEAGQGAALWCGGTAGTQPKPKPSPVPQIAVQGSESDEQEPAVAEWECQGSYPIGNAEQPDSSSSSPQRDGCEHRDHGSWQRRNSGERATGHRQPPRVPPALPARGQEPAGAQLPAPRGSAWSGAKRA</sequence>
<proteinExistence type="inferred from homology"/>
<evidence type="ECO:0000256" key="14">
    <source>
        <dbReference type="ARBA" id="ARBA00047899"/>
    </source>
</evidence>
<reference evidence="20 21" key="1">
    <citation type="journal article" date="2023" name="J. Hered.">
        <title>Chromosome-level genome of the wood stork (Mycteria americana) provides insight into avian chromosome evolution.</title>
        <authorList>
            <person name="Flamio R. Jr."/>
            <person name="Ramstad K.M."/>
        </authorList>
    </citation>
    <scope>NUCLEOTIDE SEQUENCE [LARGE SCALE GENOMIC DNA]</scope>
    <source>
        <strain evidence="20">JAX WOST 10</strain>
    </source>
</reference>
<dbReference type="EMBL" id="JAUNZN010000026">
    <property type="protein sequence ID" value="KAK4808090.1"/>
    <property type="molecule type" value="Genomic_DNA"/>
</dbReference>
<feature type="domain" description="PDZ" evidence="18">
    <location>
        <begin position="961"/>
        <end position="1044"/>
    </location>
</feature>
<evidence type="ECO:0000256" key="1">
    <source>
        <dbReference type="ARBA" id="ARBA00001946"/>
    </source>
</evidence>
<evidence type="ECO:0000259" key="18">
    <source>
        <dbReference type="PROSITE" id="PS50106"/>
    </source>
</evidence>
<dbReference type="Gene3D" id="1.20.1480.20">
    <property type="entry name" value="MAST3 pre-PK domain-like"/>
    <property type="match status" value="1"/>
</dbReference>
<feature type="compositionally biased region" description="Low complexity" evidence="16">
    <location>
        <begin position="924"/>
        <end position="948"/>
    </location>
</feature>
<feature type="domain" description="AGC-kinase C-terminal" evidence="19">
    <location>
        <begin position="656"/>
        <end position="727"/>
    </location>
</feature>
<evidence type="ECO:0000256" key="8">
    <source>
        <dbReference type="ARBA" id="ARBA00022679"/>
    </source>
</evidence>
<comment type="cofactor">
    <cofactor evidence="1">
        <name>Mg(2+)</name>
        <dbReference type="ChEBI" id="CHEBI:18420"/>
    </cofactor>
</comment>
<keyword evidence="6" id="KW-0723">Serine/threonine-protein kinase</keyword>
<keyword evidence="21" id="KW-1185">Reference proteome</keyword>
<dbReference type="InterPro" id="IPR008271">
    <property type="entry name" value="Ser/Thr_kinase_AS"/>
</dbReference>
<feature type="compositionally biased region" description="Polar residues" evidence="16">
    <location>
        <begin position="1299"/>
        <end position="1308"/>
    </location>
</feature>
<evidence type="ECO:0000256" key="6">
    <source>
        <dbReference type="ARBA" id="ARBA00022527"/>
    </source>
</evidence>
<feature type="compositionally biased region" description="Pro residues" evidence="16">
    <location>
        <begin position="1281"/>
        <end position="1295"/>
    </location>
</feature>
<dbReference type="GO" id="GO:0032502">
    <property type="term" value="P:developmental process"/>
    <property type="evidence" value="ECO:0007669"/>
    <property type="project" value="UniProtKB-ARBA"/>
</dbReference>
<dbReference type="GO" id="GO:0035556">
    <property type="term" value="P:intracellular signal transduction"/>
    <property type="evidence" value="ECO:0007669"/>
    <property type="project" value="TreeGrafter"/>
</dbReference>
<dbReference type="PROSITE" id="PS51285">
    <property type="entry name" value="AGC_KINASE_CTER"/>
    <property type="match status" value="1"/>
</dbReference>
<feature type="compositionally biased region" description="Gly residues" evidence="16">
    <location>
        <begin position="1194"/>
        <end position="1207"/>
    </location>
</feature>
<dbReference type="InterPro" id="IPR036034">
    <property type="entry name" value="PDZ_sf"/>
</dbReference>
<dbReference type="InterPro" id="IPR037711">
    <property type="entry name" value="MAST"/>
</dbReference>
<dbReference type="PROSITE" id="PS50011">
    <property type="entry name" value="PROTEIN_KINASE_DOM"/>
    <property type="match status" value="1"/>
</dbReference>
<dbReference type="InterPro" id="IPR000719">
    <property type="entry name" value="Prot_kinase_dom"/>
</dbReference>
<dbReference type="Gene3D" id="3.30.200.20">
    <property type="entry name" value="Phosphorylase Kinase, domain 1"/>
    <property type="match status" value="1"/>
</dbReference>
<dbReference type="PANTHER" id="PTHR24356:SF140">
    <property type="entry name" value="MICROTUBULE-ASSOCIATED SERINE_THREONINE-PROTEIN KINASE 3"/>
    <property type="match status" value="1"/>
</dbReference>
<evidence type="ECO:0000313" key="21">
    <source>
        <dbReference type="Proteomes" id="UP001333110"/>
    </source>
</evidence>
<feature type="region of interest" description="Disordered" evidence="16">
    <location>
        <begin position="736"/>
        <end position="799"/>
    </location>
</feature>
<dbReference type="SUPFAM" id="SSF50156">
    <property type="entry name" value="PDZ domain-like"/>
    <property type="match status" value="1"/>
</dbReference>
<dbReference type="InterPro" id="IPR023142">
    <property type="entry name" value="MAST_pre-PK_dom_sf"/>
</dbReference>
<dbReference type="GO" id="GO:0007010">
    <property type="term" value="P:cytoskeleton organization"/>
    <property type="evidence" value="ECO:0007669"/>
    <property type="project" value="TreeGrafter"/>
</dbReference>
<gene>
    <name evidence="20" type="ORF">QYF61_025087</name>
</gene>
<dbReference type="GO" id="GO:0005524">
    <property type="term" value="F:ATP binding"/>
    <property type="evidence" value="ECO:0007669"/>
    <property type="project" value="UniProtKB-KW"/>
</dbReference>
<dbReference type="EC" id="2.7.11.1" evidence="4"/>
<evidence type="ECO:0000256" key="4">
    <source>
        <dbReference type="ARBA" id="ARBA00012513"/>
    </source>
</evidence>
<keyword evidence="8" id="KW-0808">Transferase</keyword>
<dbReference type="FunFam" id="1.10.510.10:FF:000012">
    <property type="entry name" value="microtubule-associated serine/threonine-protein kinase 2 isoform X1"/>
    <property type="match status" value="1"/>
</dbReference>
<protein>
    <recommendedName>
        <fullName evidence="4">non-specific serine/threonine protein kinase</fullName>
        <ecNumber evidence="4">2.7.11.1</ecNumber>
    </recommendedName>
</protein>
<feature type="compositionally biased region" description="Polar residues" evidence="16">
    <location>
        <begin position="859"/>
        <end position="870"/>
    </location>
</feature>
<dbReference type="Gene3D" id="2.30.42.10">
    <property type="match status" value="1"/>
</dbReference>
<dbReference type="PROSITE" id="PS50106">
    <property type="entry name" value="PDZ"/>
    <property type="match status" value="1"/>
</dbReference>
<feature type="region of interest" description="Disordered" evidence="16">
    <location>
        <begin position="857"/>
        <end position="901"/>
    </location>
</feature>
<feature type="compositionally biased region" description="Low complexity" evidence="16">
    <location>
        <begin position="1220"/>
        <end position="1234"/>
    </location>
</feature>
<dbReference type="SMART" id="SM00220">
    <property type="entry name" value="S_TKc"/>
    <property type="match status" value="1"/>
</dbReference>
<feature type="compositionally biased region" description="Basic and acidic residues" evidence="16">
    <location>
        <begin position="1406"/>
        <end position="1416"/>
    </location>
</feature>
<accession>A0AAN7N4G5</accession>
<feature type="compositionally biased region" description="Low complexity" evidence="16">
    <location>
        <begin position="1148"/>
        <end position="1175"/>
    </location>
</feature>
<evidence type="ECO:0000256" key="3">
    <source>
        <dbReference type="ARBA" id="ARBA00009903"/>
    </source>
</evidence>
<feature type="region of interest" description="Disordered" evidence="16">
    <location>
        <begin position="148"/>
        <end position="176"/>
    </location>
</feature>
<feature type="domain" description="Protein kinase" evidence="17">
    <location>
        <begin position="382"/>
        <end position="655"/>
    </location>
</feature>
<keyword evidence="5" id="KW-0963">Cytoplasm</keyword>
<evidence type="ECO:0000259" key="19">
    <source>
        <dbReference type="PROSITE" id="PS51285"/>
    </source>
</evidence>
<dbReference type="InterPro" id="IPR050236">
    <property type="entry name" value="Ser_Thr_kinase_AGC"/>
</dbReference>
<dbReference type="CDD" id="cd05609">
    <property type="entry name" value="STKc_MAST"/>
    <property type="match status" value="1"/>
</dbReference>
<dbReference type="GO" id="GO:0000287">
    <property type="term" value="F:magnesium ion binding"/>
    <property type="evidence" value="ECO:0007669"/>
    <property type="project" value="InterPro"/>
</dbReference>
<evidence type="ECO:0000259" key="17">
    <source>
        <dbReference type="PROSITE" id="PS50011"/>
    </source>
</evidence>
<dbReference type="PROSITE" id="PS00108">
    <property type="entry name" value="PROTEIN_KINASE_ST"/>
    <property type="match status" value="1"/>
</dbReference>
<dbReference type="Gene3D" id="1.10.510.10">
    <property type="entry name" value="Transferase(Phosphotransferase) domain 1"/>
    <property type="match status" value="1"/>
</dbReference>
<dbReference type="InterPro" id="IPR001478">
    <property type="entry name" value="PDZ"/>
</dbReference>
<comment type="caution">
    <text evidence="20">The sequence shown here is derived from an EMBL/GenBank/DDBJ whole genome shotgun (WGS) entry which is preliminary data.</text>
</comment>
<dbReference type="Proteomes" id="UP001333110">
    <property type="component" value="Unassembled WGS sequence"/>
</dbReference>
<keyword evidence="10" id="KW-0547">Nucleotide-binding</keyword>
<feature type="region of interest" description="Disordered" evidence="16">
    <location>
        <begin position="923"/>
        <end position="948"/>
    </location>
</feature>
<dbReference type="PANTHER" id="PTHR24356">
    <property type="entry name" value="SERINE/THREONINE-PROTEIN KINASE"/>
    <property type="match status" value="1"/>
</dbReference>
<feature type="region of interest" description="Disordered" evidence="16">
    <location>
        <begin position="25"/>
        <end position="126"/>
    </location>
</feature>
<feature type="region of interest" description="Disordered" evidence="16">
    <location>
        <begin position="812"/>
        <end position="842"/>
    </location>
</feature>
<name>A0AAN7N4G5_MYCAM</name>
<dbReference type="GO" id="GO:0005737">
    <property type="term" value="C:cytoplasm"/>
    <property type="evidence" value="ECO:0007669"/>
    <property type="project" value="UniProtKB-SubCell"/>
</dbReference>
<evidence type="ECO:0000256" key="9">
    <source>
        <dbReference type="ARBA" id="ARBA00022723"/>
    </source>
</evidence>
<dbReference type="InterPro" id="IPR041489">
    <property type="entry name" value="PDZ_6"/>
</dbReference>
<feature type="region of interest" description="Disordered" evidence="16">
    <location>
        <begin position="1406"/>
        <end position="1564"/>
    </location>
</feature>
<dbReference type="FunFam" id="2.30.42.10:FF:000008">
    <property type="entry name" value="microtubule-associated serine/threonine-protein kinase 4 isoform X2"/>
    <property type="match status" value="1"/>
</dbReference>
<dbReference type="GO" id="GO:0004674">
    <property type="term" value="F:protein serine/threonine kinase activity"/>
    <property type="evidence" value="ECO:0007669"/>
    <property type="project" value="UniProtKB-KW"/>
</dbReference>
<evidence type="ECO:0000256" key="7">
    <source>
        <dbReference type="ARBA" id="ARBA00022553"/>
    </source>
</evidence>
<keyword evidence="11" id="KW-0418">Kinase</keyword>
<dbReference type="FunFam" id="3.30.200.20:FF:001045">
    <property type="entry name" value="Microtubule-associated serine/threonine kinase 1a"/>
    <property type="match status" value="1"/>
</dbReference>
<dbReference type="SMART" id="SM00228">
    <property type="entry name" value="PDZ"/>
    <property type="match status" value="1"/>
</dbReference>